<keyword evidence="12" id="KW-1185">Reference proteome</keyword>
<evidence type="ECO:0000256" key="9">
    <source>
        <dbReference type="PROSITE-ProRule" id="PRU00108"/>
    </source>
</evidence>
<dbReference type="GO" id="GO:0003677">
    <property type="term" value="F:DNA binding"/>
    <property type="evidence" value="ECO:0007669"/>
    <property type="project" value="UniProtKB-UniRule"/>
</dbReference>
<evidence type="ECO:0000256" key="5">
    <source>
        <dbReference type="ARBA" id="ARBA00023155"/>
    </source>
</evidence>
<feature type="compositionally biased region" description="Basic and acidic residues" evidence="11">
    <location>
        <begin position="145"/>
        <end position="163"/>
    </location>
</feature>
<sequence length="338" mass="38500">MWMMGCSDGSGFNMPDSFNSRKLRPLMPRLTTNSTNSAAGIAPCLSRIHGTDLFALNTHLATVNEQSKREFISAQPVVSSRWNPTPEQLRTLEELYRCGTRTPTAEQIQHITAQLRRFGKIEGKNVFYWFQNHKARERQKRRRRAAEEQQHCDTENLDRKESGSSKTGFGIEQTRNWTWAPPTLAEETVSMQRAAVAESRTDGWIQFEEGELQQRSSSVERHATWQMMQLSSSCPSTTLISNITTATTEIDPKLVNNRPLDIFKTTCSTEHLSTLLINGEDRNGEEECGESQTLELFPLQSERNNGSDDAEKETEVANPTMNTNFTSYQFFEFLPMKN</sequence>
<name>A0A1U8AC78_NELNU</name>
<dbReference type="SUPFAM" id="SSF46689">
    <property type="entry name" value="Homeodomain-like"/>
    <property type="match status" value="1"/>
</dbReference>
<protein>
    <submittedName>
        <fullName evidence="13">WUSCHEL-related homeobox 1-like</fullName>
    </submittedName>
</protein>
<dbReference type="GO" id="GO:0003700">
    <property type="term" value="F:DNA-binding transcription factor activity"/>
    <property type="evidence" value="ECO:0007669"/>
    <property type="project" value="InterPro"/>
</dbReference>
<dbReference type="GeneID" id="104601368"/>
<dbReference type="Proteomes" id="UP000189703">
    <property type="component" value="Unplaced"/>
</dbReference>
<evidence type="ECO:0000256" key="1">
    <source>
        <dbReference type="ARBA" id="ARBA00004123"/>
    </source>
</evidence>
<evidence type="ECO:0000256" key="8">
    <source>
        <dbReference type="ARBA" id="ARBA00024040"/>
    </source>
</evidence>
<evidence type="ECO:0000256" key="6">
    <source>
        <dbReference type="ARBA" id="ARBA00023163"/>
    </source>
</evidence>
<dbReference type="InterPro" id="IPR001356">
    <property type="entry name" value="HD"/>
</dbReference>
<dbReference type="GO" id="GO:0099402">
    <property type="term" value="P:plant organ development"/>
    <property type="evidence" value="ECO:0007669"/>
    <property type="project" value="InterPro"/>
</dbReference>
<comment type="similarity">
    <text evidence="8">Belongs to the WUS homeobox family.</text>
</comment>
<keyword evidence="7 9" id="KW-0539">Nucleus</keyword>
<evidence type="ECO:0000256" key="4">
    <source>
        <dbReference type="ARBA" id="ARBA00023125"/>
    </source>
</evidence>
<proteinExistence type="inferred from homology"/>
<keyword evidence="5 9" id="KW-0371">Homeobox</keyword>
<dbReference type="GO" id="GO:0005634">
    <property type="term" value="C:nucleus"/>
    <property type="evidence" value="ECO:0007669"/>
    <property type="project" value="UniProtKB-SubCell"/>
</dbReference>
<reference evidence="13" key="1">
    <citation type="submission" date="2025-08" db="UniProtKB">
        <authorList>
            <consortium name="RefSeq"/>
        </authorList>
    </citation>
    <scope>IDENTIFICATION</scope>
</reference>
<dbReference type="SMR" id="A0A1U8AC78"/>
<dbReference type="Gene3D" id="1.10.10.60">
    <property type="entry name" value="Homeodomain-like"/>
    <property type="match status" value="1"/>
</dbReference>
<organism evidence="12 13">
    <name type="scientific">Nelumbo nucifera</name>
    <name type="common">Sacred lotus</name>
    <dbReference type="NCBI Taxonomy" id="4432"/>
    <lineage>
        <taxon>Eukaryota</taxon>
        <taxon>Viridiplantae</taxon>
        <taxon>Streptophyta</taxon>
        <taxon>Embryophyta</taxon>
        <taxon>Tracheophyta</taxon>
        <taxon>Spermatophyta</taxon>
        <taxon>Magnoliopsida</taxon>
        <taxon>Proteales</taxon>
        <taxon>Nelumbonaceae</taxon>
        <taxon>Nelumbo</taxon>
    </lineage>
</organism>
<dbReference type="FunCoup" id="A0A1U8AC78">
    <property type="interactions" value="179"/>
</dbReference>
<dbReference type="OMA" id="DDNCVES"/>
<evidence type="ECO:0000256" key="7">
    <source>
        <dbReference type="ARBA" id="ARBA00023242"/>
    </source>
</evidence>
<dbReference type="InterPro" id="IPR044555">
    <property type="entry name" value="WUSCHEL-like"/>
</dbReference>
<dbReference type="OrthoDB" id="1918181at2759"/>
<dbReference type="Pfam" id="PF00046">
    <property type="entry name" value="Homeodomain"/>
    <property type="match status" value="1"/>
</dbReference>
<dbReference type="RefSeq" id="XP_010263000.1">
    <property type="nucleotide sequence ID" value="XM_010264698.2"/>
</dbReference>
<dbReference type="CDD" id="cd00086">
    <property type="entry name" value="homeodomain"/>
    <property type="match status" value="1"/>
</dbReference>
<accession>A0A1U8AC78</accession>
<dbReference type="FunFam" id="1.10.10.60:FF:000146">
    <property type="entry name" value="WUSCHEL-related homeobox 4"/>
    <property type="match status" value="1"/>
</dbReference>
<dbReference type="AlphaFoldDB" id="A0A1U8AC78"/>
<feature type="DNA-binding region" description="Homeobox" evidence="9">
    <location>
        <begin position="77"/>
        <end position="141"/>
    </location>
</feature>
<evidence type="ECO:0000256" key="11">
    <source>
        <dbReference type="SAM" id="MobiDB-lite"/>
    </source>
</evidence>
<keyword evidence="2" id="KW-0217">Developmental protein</keyword>
<keyword evidence="4 9" id="KW-0238">DNA-binding</keyword>
<evidence type="ECO:0000313" key="13">
    <source>
        <dbReference type="RefSeq" id="XP_010263000.1"/>
    </source>
</evidence>
<dbReference type="InterPro" id="IPR009057">
    <property type="entry name" value="Homeodomain-like_sf"/>
</dbReference>
<dbReference type="PANTHER" id="PTHR45940:SF13">
    <property type="entry name" value="WUSCHEL-RELATED HOMEOBOX 1"/>
    <property type="match status" value="1"/>
</dbReference>
<dbReference type="KEGG" id="nnu:104601368"/>
<evidence type="ECO:0000313" key="12">
    <source>
        <dbReference type="Proteomes" id="UP000189703"/>
    </source>
</evidence>
<dbReference type="eggNOG" id="ENOG502QVAV">
    <property type="taxonomic scope" value="Eukaryota"/>
</dbReference>
<keyword evidence="3" id="KW-0805">Transcription regulation</keyword>
<dbReference type="SMART" id="SM00389">
    <property type="entry name" value="HOX"/>
    <property type="match status" value="1"/>
</dbReference>
<gene>
    <name evidence="13" type="primary">LOC104601368</name>
</gene>
<dbReference type="PANTHER" id="PTHR45940">
    <property type="entry name" value="WUSCHEL-RELATED HOMEOBOX 1-RELATED"/>
    <property type="match status" value="1"/>
</dbReference>
<keyword evidence="6" id="KW-0804">Transcription</keyword>
<evidence type="ECO:0000256" key="10">
    <source>
        <dbReference type="RuleBase" id="RU000682"/>
    </source>
</evidence>
<dbReference type="PROSITE" id="PS50071">
    <property type="entry name" value="HOMEOBOX_2"/>
    <property type="match status" value="1"/>
</dbReference>
<evidence type="ECO:0000256" key="2">
    <source>
        <dbReference type="ARBA" id="ARBA00022473"/>
    </source>
</evidence>
<evidence type="ECO:0000256" key="3">
    <source>
        <dbReference type="ARBA" id="ARBA00023015"/>
    </source>
</evidence>
<comment type="subcellular location">
    <subcellularLocation>
        <location evidence="1 9 10">Nucleus</location>
    </subcellularLocation>
</comment>
<feature type="region of interest" description="Disordered" evidence="11">
    <location>
        <begin position="138"/>
        <end position="181"/>
    </location>
</feature>